<organism evidence="9 10">
    <name type="scientific">Temnothorax curvispinosus</name>
    <dbReference type="NCBI Taxonomy" id="300111"/>
    <lineage>
        <taxon>Eukaryota</taxon>
        <taxon>Metazoa</taxon>
        <taxon>Ecdysozoa</taxon>
        <taxon>Arthropoda</taxon>
        <taxon>Hexapoda</taxon>
        <taxon>Insecta</taxon>
        <taxon>Pterygota</taxon>
        <taxon>Neoptera</taxon>
        <taxon>Endopterygota</taxon>
        <taxon>Hymenoptera</taxon>
        <taxon>Apocrita</taxon>
        <taxon>Aculeata</taxon>
        <taxon>Formicoidea</taxon>
        <taxon>Formicidae</taxon>
        <taxon>Myrmicinae</taxon>
        <taxon>Temnothorax</taxon>
    </lineage>
</organism>
<dbReference type="GO" id="GO:0030424">
    <property type="term" value="C:axon"/>
    <property type="evidence" value="ECO:0007669"/>
    <property type="project" value="TreeGrafter"/>
</dbReference>
<dbReference type="GO" id="GO:0043025">
    <property type="term" value="C:neuronal cell body"/>
    <property type="evidence" value="ECO:0007669"/>
    <property type="project" value="TreeGrafter"/>
</dbReference>
<evidence type="ECO:0000256" key="4">
    <source>
        <dbReference type="ARBA" id="ARBA00022989"/>
    </source>
</evidence>
<dbReference type="GO" id="GO:0030425">
    <property type="term" value="C:dendrite"/>
    <property type="evidence" value="ECO:0007669"/>
    <property type="project" value="TreeGrafter"/>
</dbReference>
<feature type="transmembrane region" description="Helical" evidence="8">
    <location>
        <begin position="80"/>
        <end position="98"/>
    </location>
</feature>
<evidence type="ECO:0000256" key="2">
    <source>
        <dbReference type="ARBA" id="ARBA00022475"/>
    </source>
</evidence>
<accession>A0A6J1R841</accession>
<feature type="transmembrane region" description="Helical" evidence="8">
    <location>
        <begin position="212"/>
        <end position="232"/>
    </location>
</feature>
<feature type="transmembrane region" description="Helical" evidence="8">
    <location>
        <begin position="41"/>
        <end position="59"/>
    </location>
</feature>
<comment type="function">
    <text evidence="8">Gustatory receptor which mediates acceptance or avoidance behavior, depending on its substrates.</text>
</comment>
<feature type="transmembrane region" description="Helical" evidence="8">
    <location>
        <begin position="118"/>
        <end position="137"/>
    </location>
</feature>
<evidence type="ECO:0000256" key="3">
    <source>
        <dbReference type="ARBA" id="ARBA00022692"/>
    </source>
</evidence>
<dbReference type="Proteomes" id="UP000504618">
    <property type="component" value="Unplaced"/>
</dbReference>
<feature type="transmembrane region" description="Helical" evidence="8">
    <location>
        <begin position="335"/>
        <end position="353"/>
    </location>
</feature>
<dbReference type="GO" id="GO:0008049">
    <property type="term" value="P:male courtship behavior"/>
    <property type="evidence" value="ECO:0007669"/>
    <property type="project" value="TreeGrafter"/>
</dbReference>
<dbReference type="OrthoDB" id="6366728at2759"/>
<protein>
    <recommendedName>
        <fullName evidence="8">Gustatory receptor</fullName>
    </recommendedName>
</protein>
<reference evidence="10" key="1">
    <citation type="submission" date="2025-08" db="UniProtKB">
        <authorList>
            <consortium name="RefSeq"/>
        </authorList>
    </citation>
    <scope>IDENTIFICATION</scope>
    <source>
        <tissue evidence="10">Whole body</tissue>
    </source>
</reference>
<comment type="caution">
    <text evidence="8">Lacks conserved residue(s) required for the propagation of feature annotation.</text>
</comment>
<keyword evidence="7 8" id="KW-0807">Transducer</keyword>
<dbReference type="GeneID" id="112466494"/>
<feature type="transmembrane region" description="Helical" evidence="8">
    <location>
        <begin position="408"/>
        <end position="428"/>
    </location>
</feature>
<comment type="similarity">
    <text evidence="8">Belongs to the insect chemoreceptor superfamily. Gustatory receptor (GR) family.</text>
</comment>
<dbReference type="GO" id="GO:0007165">
    <property type="term" value="P:signal transduction"/>
    <property type="evidence" value="ECO:0007669"/>
    <property type="project" value="UniProtKB-KW"/>
</dbReference>
<keyword evidence="2 8" id="KW-1003">Cell membrane</keyword>
<dbReference type="Pfam" id="PF08395">
    <property type="entry name" value="7tm_7"/>
    <property type="match status" value="1"/>
</dbReference>
<feature type="transmembrane region" description="Helical" evidence="8">
    <location>
        <begin position="294"/>
        <end position="315"/>
    </location>
</feature>
<keyword evidence="5 8" id="KW-0472">Membrane</keyword>
<dbReference type="GO" id="GO:0007635">
    <property type="term" value="P:chemosensory behavior"/>
    <property type="evidence" value="ECO:0007669"/>
    <property type="project" value="TreeGrafter"/>
</dbReference>
<keyword evidence="6 8" id="KW-0675">Receptor</keyword>
<evidence type="ECO:0000256" key="7">
    <source>
        <dbReference type="ARBA" id="ARBA00023224"/>
    </source>
</evidence>
<dbReference type="AlphaFoldDB" id="A0A6J1R841"/>
<evidence type="ECO:0000256" key="8">
    <source>
        <dbReference type="RuleBase" id="RU363108"/>
    </source>
</evidence>
<keyword evidence="9" id="KW-1185">Reference proteome</keyword>
<name>A0A6J1R841_9HYME</name>
<gene>
    <name evidence="10" type="primary">LOC112466494</name>
</gene>
<evidence type="ECO:0000256" key="5">
    <source>
        <dbReference type="ARBA" id="ARBA00023136"/>
    </source>
</evidence>
<dbReference type="PANTHER" id="PTHR21143:SF133">
    <property type="entry name" value="GUSTATORY AND PHEROMONE RECEPTOR 32A-RELATED"/>
    <property type="match status" value="1"/>
</dbReference>
<dbReference type="RefSeq" id="XP_024890378.1">
    <property type="nucleotide sequence ID" value="XM_025034610.1"/>
</dbReference>
<evidence type="ECO:0000313" key="10">
    <source>
        <dbReference type="RefSeq" id="XP_024890378.1"/>
    </source>
</evidence>
<keyword evidence="3 8" id="KW-0812">Transmembrane</keyword>
<evidence type="ECO:0000256" key="6">
    <source>
        <dbReference type="ARBA" id="ARBA00023170"/>
    </source>
</evidence>
<proteinExistence type="inferred from homology"/>
<sequence length="443" mass="51271">MDACKIDNFFRYFNKEDAITEEINKRKMIKIKSETHQDSFWMLRISIIFFKINGLATFAHHIVTRRKRPLCAFYYSKFGIIYNAVLSCLIIASNYLSIPFILTVQYENKSNLTVTLEVLQAILGSLVICAILLFYCIDQKSLVRIVNQLMDVEHEMDRLYLLYRPLRRQRIFYAVTIVCVLKICLLILLLTTETLAFHVGPVAWLTDILPSLYVDWLLIQYFLLVTIIQADFADVNQAIESLTEVDTPNLQPQSFYQTRRIIFNNSTVCQLLQLRDMHYHLCEISKDVSDFYSLPVLFGVTFLFVTLIFNGYYLLAPALMITGDSLEFKILSNTIIWLIFLIYPISILTNRITKTLNEIGKTGKIIHSLLRCTISKESKSELKQFSLQLLHHKVQFTAKGYFALDNSFLHSLIGTVATYLVILMQFQMGSSSKPHCNCTKKDK</sequence>
<evidence type="ECO:0000256" key="1">
    <source>
        <dbReference type="ARBA" id="ARBA00004651"/>
    </source>
</evidence>
<comment type="subcellular location">
    <subcellularLocation>
        <location evidence="1 8">Cell membrane</location>
        <topology evidence="1 8">Multi-pass membrane protein</topology>
    </subcellularLocation>
</comment>
<dbReference type="InterPro" id="IPR013604">
    <property type="entry name" value="7TM_chemorcpt"/>
</dbReference>
<dbReference type="GO" id="GO:0050909">
    <property type="term" value="P:sensory perception of taste"/>
    <property type="evidence" value="ECO:0007669"/>
    <property type="project" value="InterPro"/>
</dbReference>
<keyword evidence="4 8" id="KW-1133">Transmembrane helix</keyword>
<dbReference type="GO" id="GO:0005886">
    <property type="term" value="C:plasma membrane"/>
    <property type="evidence" value="ECO:0007669"/>
    <property type="project" value="UniProtKB-SubCell"/>
</dbReference>
<evidence type="ECO:0000313" key="9">
    <source>
        <dbReference type="Proteomes" id="UP000504618"/>
    </source>
</evidence>
<feature type="transmembrane region" description="Helical" evidence="8">
    <location>
        <begin position="171"/>
        <end position="192"/>
    </location>
</feature>
<dbReference type="PANTHER" id="PTHR21143">
    <property type="entry name" value="INVERTEBRATE GUSTATORY RECEPTOR"/>
    <property type="match status" value="1"/>
</dbReference>